<dbReference type="InterPro" id="IPR013986">
    <property type="entry name" value="DExx_box_DNA_helicase_dom_sf"/>
</dbReference>
<feature type="domain" description="UvrD-like helicase ATP-binding" evidence="14">
    <location>
        <begin position="6"/>
        <end position="283"/>
    </location>
</feature>
<evidence type="ECO:0000256" key="2">
    <source>
        <dbReference type="ARBA" id="ARBA00022741"/>
    </source>
</evidence>
<organism evidence="16 17">
    <name type="scientific">Geovibrio thiophilus</name>
    <dbReference type="NCBI Taxonomy" id="139438"/>
    <lineage>
        <taxon>Bacteria</taxon>
        <taxon>Pseudomonadati</taxon>
        <taxon>Deferribacterota</taxon>
        <taxon>Deferribacteres</taxon>
        <taxon>Deferribacterales</taxon>
        <taxon>Geovibrionaceae</taxon>
        <taxon>Geovibrio</taxon>
    </lineage>
</organism>
<keyword evidence="2 12" id="KW-0547">Nucleotide-binding</keyword>
<dbReference type="Gene3D" id="3.40.50.300">
    <property type="entry name" value="P-loop containing nucleotide triphosphate hydrolases"/>
    <property type="match status" value="2"/>
</dbReference>
<dbReference type="CDD" id="cd17932">
    <property type="entry name" value="DEXQc_UvrD"/>
    <property type="match status" value="1"/>
</dbReference>
<dbReference type="GO" id="GO:0016887">
    <property type="term" value="F:ATP hydrolysis activity"/>
    <property type="evidence" value="ECO:0007669"/>
    <property type="project" value="RHEA"/>
</dbReference>
<dbReference type="PANTHER" id="PTHR11070">
    <property type="entry name" value="UVRD / RECB / PCRA DNA HELICASE FAMILY MEMBER"/>
    <property type="match status" value="1"/>
</dbReference>
<dbReference type="InterPro" id="IPR000212">
    <property type="entry name" value="DNA_helicase_UvrD/REP"/>
</dbReference>
<comment type="similarity">
    <text evidence="1">Belongs to the helicase family. UvrD subfamily.</text>
</comment>
<dbReference type="Pfam" id="PF00580">
    <property type="entry name" value="UvrD-helicase"/>
    <property type="match status" value="1"/>
</dbReference>
<keyword evidence="6" id="KW-0238">DNA-binding</keyword>
<evidence type="ECO:0000256" key="8">
    <source>
        <dbReference type="ARBA" id="ARBA00034617"/>
    </source>
</evidence>
<dbReference type="Proteomes" id="UP000287502">
    <property type="component" value="Chromosome"/>
</dbReference>
<dbReference type="InterPro" id="IPR014017">
    <property type="entry name" value="DNA_helicase_UvrD-like_C"/>
</dbReference>
<keyword evidence="7" id="KW-0413">Isomerase</keyword>
<evidence type="ECO:0000256" key="1">
    <source>
        <dbReference type="ARBA" id="ARBA00009922"/>
    </source>
</evidence>
<dbReference type="PROSITE" id="PS51217">
    <property type="entry name" value="UVRD_HELICASE_CTER"/>
    <property type="match status" value="1"/>
</dbReference>
<dbReference type="GO" id="GO:0005829">
    <property type="term" value="C:cytosol"/>
    <property type="evidence" value="ECO:0007669"/>
    <property type="project" value="TreeGrafter"/>
</dbReference>
<name>A0A410JV07_9BACT</name>
<comment type="catalytic activity">
    <reaction evidence="8">
        <text>Couples ATP hydrolysis with the unwinding of duplex DNA by translocating in the 3'-5' direction.</text>
        <dbReference type="EC" id="5.6.2.4"/>
    </reaction>
</comment>
<dbReference type="EC" id="5.6.2.4" evidence="9"/>
<evidence type="ECO:0000313" key="16">
    <source>
        <dbReference type="EMBL" id="QAR31858.1"/>
    </source>
</evidence>
<keyword evidence="4 12" id="KW-0347">Helicase</keyword>
<comment type="catalytic activity">
    <reaction evidence="11">
        <text>ATP + H2O = ADP + phosphate + H(+)</text>
        <dbReference type="Rhea" id="RHEA:13065"/>
        <dbReference type="ChEBI" id="CHEBI:15377"/>
        <dbReference type="ChEBI" id="CHEBI:15378"/>
        <dbReference type="ChEBI" id="CHEBI:30616"/>
        <dbReference type="ChEBI" id="CHEBI:43474"/>
        <dbReference type="ChEBI" id="CHEBI:456216"/>
        <dbReference type="EC" id="5.6.2.4"/>
    </reaction>
</comment>
<dbReference type="KEGG" id="gtl:EP073_00090"/>
<evidence type="ECO:0000256" key="11">
    <source>
        <dbReference type="ARBA" id="ARBA00048988"/>
    </source>
</evidence>
<evidence type="ECO:0000256" key="6">
    <source>
        <dbReference type="ARBA" id="ARBA00023125"/>
    </source>
</evidence>
<dbReference type="EMBL" id="CP035108">
    <property type="protein sequence ID" value="QAR31858.1"/>
    <property type="molecule type" value="Genomic_DNA"/>
</dbReference>
<dbReference type="Pfam" id="PF13361">
    <property type="entry name" value="UvrD_C"/>
    <property type="match status" value="1"/>
</dbReference>
<dbReference type="PROSITE" id="PS51198">
    <property type="entry name" value="UVRD_HELICASE_ATP_BIND"/>
    <property type="match status" value="1"/>
</dbReference>
<dbReference type="AlphaFoldDB" id="A0A410JV07"/>
<evidence type="ECO:0000256" key="9">
    <source>
        <dbReference type="ARBA" id="ARBA00034808"/>
    </source>
</evidence>
<dbReference type="GO" id="GO:0003677">
    <property type="term" value="F:DNA binding"/>
    <property type="evidence" value="ECO:0007669"/>
    <property type="project" value="UniProtKB-KW"/>
</dbReference>
<feature type="binding site" evidence="12">
    <location>
        <begin position="27"/>
        <end position="34"/>
    </location>
    <ligand>
        <name>ATP</name>
        <dbReference type="ChEBI" id="CHEBI:30616"/>
    </ligand>
</feature>
<protein>
    <recommendedName>
        <fullName evidence="9">DNA 3'-5' helicase</fullName>
        <ecNumber evidence="9">5.6.2.4</ecNumber>
    </recommendedName>
    <alternativeName>
        <fullName evidence="10">DNA 3'-5' helicase II</fullName>
    </alternativeName>
</protein>
<evidence type="ECO:0000256" key="12">
    <source>
        <dbReference type="PROSITE-ProRule" id="PRU00560"/>
    </source>
</evidence>
<dbReference type="GO" id="GO:0033202">
    <property type="term" value="C:DNA helicase complex"/>
    <property type="evidence" value="ECO:0007669"/>
    <property type="project" value="TreeGrafter"/>
</dbReference>
<evidence type="ECO:0000256" key="13">
    <source>
        <dbReference type="SAM" id="MobiDB-lite"/>
    </source>
</evidence>
<dbReference type="InterPro" id="IPR014016">
    <property type="entry name" value="UvrD-like_ATP-bd"/>
</dbReference>
<gene>
    <name evidence="16" type="ORF">EP073_00090</name>
</gene>
<dbReference type="GO" id="GO:0000725">
    <property type="term" value="P:recombinational repair"/>
    <property type="evidence" value="ECO:0007669"/>
    <property type="project" value="TreeGrafter"/>
</dbReference>
<dbReference type="GO" id="GO:0043138">
    <property type="term" value="F:3'-5' DNA helicase activity"/>
    <property type="evidence" value="ECO:0007669"/>
    <property type="project" value="UniProtKB-EC"/>
</dbReference>
<feature type="domain" description="UvrD-like helicase C-terminal" evidence="15">
    <location>
        <begin position="284"/>
        <end position="552"/>
    </location>
</feature>
<evidence type="ECO:0000256" key="10">
    <source>
        <dbReference type="ARBA" id="ARBA00034923"/>
    </source>
</evidence>
<dbReference type="InterPro" id="IPR027417">
    <property type="entry name" value="P-loop_NTPase"/>
</dbReference>
<accession>A0A410JV07</accession>
<feature type="region of interest" description="Disordered" evidence="13">
    <location>
        <begin position="646"/>
        <end position="667"/>
    </location>
</feature>
<dbReference type="Gene3D" id="1.10.10.160">
    <property type="match status" value="1"/>
</dbReference>
<dbReference type="Gene3D" id="1.10.486.10">
    <property type="entry name" value="PCRA, domain 4"/>
    <property type="match status" value="1"/>
</dbReference>
<dbReference type="CDD" id="cd18807">
    <property type="entry name" value="SF1_C_UvrD"/>
    <property type="match status" value="1"/>
</dbReference>
<evidence type="ECO:0000256" key="3">
    <source>
        <dbReference type="ARBA" id="ARBA00022801"/>
    </source>
</evidence>
<keyword evidence="3 12" id="KW-0378">Hydrolase</keyword>
<sequence length="714" mass="81004">MIDYKNELNKGQYEAVVRTDTPLLVLAGAGTGKTRVITYRIAYLINEIGIDPERILAVTFTNKAAEEMKHRLRSLVGTAAGSVWMGTFHSISLRILRRDGQTVGLKPGFGVIDQDDRMSLFREVIKTLRIDHKKYPPKQYMNKISWFKNTPQYVEGQIPDAGAFHRVDEVFREYQKRLDEQFLIDFDDMLSLTIRMFEASEEVRQYYSAMFEHILVDEYQDTNAIQFMFLRLLAGRSGRICVVGDDDQSIYGWRGADIRNILEFDKHFSDVEVVKLTENYRSTADIIARANTLIKNNAMRRGKELTAHLETEGALEHLSLLNETSEADFVTKTIARYAEEGISYGDMAVLYRTNAQSRNFEVNLNKTGIPYKVVGGTAFYQRREIKDLLSYLRFFDNSFDSVSFSRSLTTPSRGIGTTTIDKIREFASKNAVSLTEAVKQMFSAFGRGQQEAFRQYITTLDHLASFTKVSDMVNAVIERTGYKEYVLANESEEEAKKRIENIFELYNAAVAFEETSPEGTLTDFLASTSLSSSTDETAGDRVSLMTIHSAKGLEFDTVFLTGLENGLFPLYGSIDEPELMEEERRLCYVGITRAKRNLYVTCAESRIIYGNRTVSARSYFLEEMGFEKAKAVLAPSSRQFSDRFQNYSRRPSRTQNKEPLAPSKAGRKVRHEKFGEGVVINTTGEGAAEKAEVFFKNAGGLKKIVTAFLTFVDE</sequence>
<dbReference type="GO" id="GO:0005524">
    <property type="term" value="F:ATP binding"/>
    <property type="evidence" value="ECO:0007669"/>
    <property type="project" value="UniProtKB-UniRule"/>
</dbReference>
<keyword evidence="5 12" id="KW-0067">ATP-binding</keyword>
<evidence type="ECO:0000259" key="15">
    <source>
        <dbReference type="PROSITE" id="PS51217"/>
    </source>
</evidence>
<dbReference type="SUPFAM" id="SSF52540">
    <property type="entry name" value="P-loop containing nucleoside triphosphate hydrolases"/>
    <property type="match status" value="1"/>
</dbReference>
<dbReference type="Pfam" id="PF21196">
    <property type="entry name" value="PcrA_UvrD_tudor"/>
    <property type="match status" value="1"/>
</dbReference>
<evidence type="ECO:0000256" key="7">
    <source>
        <dbReference type="ARBA" id="ARBA00023235"/>
    </source>
</evidence>
<keyword evidence="17" id="KW-1185">Reference proteome</keyword>
<evidence type="ECO:0000256" key="4">
    <source>
        <dbReference type="ARBA" id="ARBA00022806"/>
    </source>
</evidence>
<evidence type="ECO:0000259" key="14">
    <source>
        <dbReference type="PROSITE" id="PS51198"/>
    </source>
</evidence>
<evidence type="ECO:0000256" key="5">
    <source>
        <dbReference type="ARBA" id="ARBA00022840"/>
    </source>
</evidence>
<reference evidence="16 17" key="1">
    <citation type="submission" date="2019-01" db="EMBL/GenBank/DDBJ databases">
        <title>Geovibrio thiophilus DSM 11263, complete genome.</title>
        <authorList>
            <person name="Spring S."/>
            <person name="Bunk B."/>
            <person name="Sproer C."/>
        </authorList>
    </citation>
    <scope>NUCLEOTIDE SEQUENCE [LARGE SCALE GENOMIC DNA]</scope>
    <source>
        <strain evidence="16 17">DSM 11263</strain>
    </source>
</reference>
<dbReference type="PANTHER" id="PTHR11070:SF2">
    <property type="entry name" value="ATP-DEPENDENT DNA HELICASE SRS2"/>
    <property type="match status" value="1"/>
</dbReference>
<dbReference type="OrthoDB" id="9806690at2"/>
<proteinExistence type="inferred from homology"/>
<evidence type="ECO:0000313" key="17">
    <source>
        <dbReference type="Proteomes" id="UP000287502"/>
    </source>
</evidence>
<dbReference type="RefSeq" id="WP_128465145.1">
    <property type="nucleotide sequence ID" value="NZ_CP035108.1"/>
</dbReference>